<dbReference type="Proteomes" id="UP000625976">
    <property type="component" value="Unassembled WGS sequence"/>
</dbReference>
<keyword evidence="2" id="KW-1185">Reference proteome</keyword>
<comment type="caution">
    <text evidence="1">The sequence shown here is derived from an EMBL/GenBank/DDBJ whole genome shotgun (WGS) entry which is preliminary data.</text>
</comment>
<accession>A0A917LVB4</accession>
<proteinExistence type="predicted"/>
<reference evidence="1" key="2">
    <citation type="submission" date="2020-09" db="EMBL/GenBank/DDBJ databases">
        <authorList>
            <person name="Sun Q."/>
            <person name="Zhou Y."/>
        </authorList>
    </citation>
    <scope>NUCLEOTIDE SEQUENCE</scope>
    <source>
        <strain evidence="1">CGMCC 1.12751</strain>
    </source>
</reference>
<organism evidence="1 2">
    <name type="scientific">Bizionia arctica</name>
    <dbReference type="NCBI Taxonomy" id="1495645"/>
    <lineage>
        <taxon>Bacteria</taxon>
        <taxon>Pseudomonadati</taxon>
        <taxon>Bacteroidota</taxon>
        <taxon>Flavobacteriia</taxon>
        <taxon>Flavobacteriales</taxon>
        <taxon>Flavobacteriaceae</taxon>
        <taxon>Bizionia</taxon>
    </lineage>
</organism>
<gene>
    <name evidence="1" type="ORF">GCM10010976_33230</name>
</gene>
<name>A0A917LVB4_9FLAO</name>
<dbReference type="SUPFAM" id="SSF69118">
    <property type="entry name" value="AhpD-like"/>
    <property type="match status" value="1"/>
</dbReference>
<dbReference type="AlphaFoldDB" id="A0A917LVB4"/>
<sequence length="76" mass="8674">MNTIKKVSLAPKTIETANTLSSSILETSKKRAGMIANMYGTMANNDALLDAYTYAYDSFRKMQVLLHKNRKLYFYL</sequence>
<reference evidence="1" key="1">
    <citation type="journal article" date="2014" name="Int. J. Syst. Evol. Microbiol.">
        <title>Complete genome sequence of Corynebacterium casei LMG S-19264T (=DSM 44701T), isolated from a smear-ripened cheese.</title>
        <authorList>
            <consortium name="US DOE Joint Genome Institute (JGI-PGF)"/>
            <person name="Walter F."/>
            <person name="Albersmeier A."/>
            <person name="Kalinowski J."/>
            <person name="Ruckert C."/>
        </authorList>
    </citation>
    <scope>NUCLEOTIDE SEQUENCE</scope>
    <source>
        <strain evidence="1">CGMCC 1.12751</strain>
    </source>
</reference>
<evidence type="ECO:0000313" key="1">
    <source>
        <dbReference type="EMBL" id="GGG59797.1"/>
    </source>
</evidence>
<dbReference type="EMBL" id="BMFQ01000004">
    <property type="protein sequence ID" value="GGG59797.1"/>
    <property type="molecule type" value="Genomic_DNA"/>
</dbReference>
<dbReference type="InterPro" id="IPR029032">
    <property type="entry name" value="AhpD-like"/>
</dbReference>
<dbReference type="RefSeq" id="WP_229736710.1">
    <property type="nucleotide sequence ID" value="NZ_BMFQ01000004.1"/>
</dbReference>
<protein>
    <submittedName>
        <fullName evidence="1">Uncharacterized protein</fullName>
    </submittedName>
</protein>
<evidence type="ECO:0000313" key="2">
    <source>
        <dbReference type="Proteomes" id="UP000625976"/>
    </source>
</evidence>